<dbReference type="Proteomes" id="UP000198356">
    <property type="component" value="Unassembled WGS sequence"/>
</dbReference>
<dbReference type="GO" id="GO:0003677">
    <property type="term" value="F:DNA binding"/>
    <property type="evidence" value="ECO:0007669"/>
    <property type="project" value="UniProtKB-KW"/>
</dbReference>
<dbReference type="PANTHER" id="PTHR46558">
    <property type="entry name" value="TRACRIPTIONAL REGULATORY PROTEIN-RELATED-RELATED"/>
    <property type="match status" value="1"/>
</dbReference>
<dbReference type="SUPFAM" id="SSF47413">
    <property type="entry name" value="lambda repressor-like DNA-binding domains"/>
    <property type="match status" value="1"/>
</dbReference>
<name>A0A239D4Q3_9BACT</name>
<dbReference type="SMART" id="SM00530">
    <property type="entry name" value="HTH_XRE"/>
    <property type="match status" value="1"/>
</dbReference>
<dbReference type="InterPro" id="IPR001387">
    <property type="entry name" value="Cro/C1-type_HTH"/>
</dbReference>
<dbReference type="Gene3D" id="1.10.260.40">
    <property type="entry name" value="lambda repressor-like DNA-binding domains"/>
    <property type="match status" value="1"/>
</dbReference>
<dbReference type="CDD" id="cd00093">
    <property type="entry name" value="HTH_XRE"/>
    <property type="match status" value="1"/>
</dbReference>
<keyword evidence="1" id="KW-0238">DNA-binding</keyword>
<reference evidence="3 4" key="1">
    <citation type="submission" date="2017-06" db="EMBL/GenBank/DDBJ databases">
        <authorList>
            <person name="Kim H.J."/>
            <person name="Triplett B.A."/>
        </authorList>
    </citation>
    <scope>NUCLEOTIDE SEQUENCE [LARGE SCALE GENOMIC DNA]</scope>
    <source>
        <strain evidence="3 4">DSM 18704</strain>
    </source>
</reference>
<sequence>MEVQVNNHLRVLRAQRNWSQADLAERLEVSRQSVNAIETGKFDPSLPLAFKLARLFDTTIEAIFIEDAKPEVSK</sequence>
<gene>
    <name evidence="3" type="ORF">SAMN05421770_101298</name>
</gene>
<organism evidence="3 4">
    <name type="scientific">Granulicella rosea</name>
    <dbReference type="NCBI Taxonomy" id="474952"/>
    <lineage>
        <taxon>Bacteria</taxon>
        <taxon>Pseudomonadati</taxon>
        <taxon>Acidobacteriota</taxon>
        <taxon>Terriglobia</taxon>
        <taxon>Terriglobales</taxon>
        <taxon>Acidobacteriaceae</taxon>
        <taxon>Granulicella</taxon>
    </lineage>
</organism>
<keyword evidence="4" id="KW-1185">Reference proteome</keyword>
<protein>
    <submittedName>
        <fullName evidence="3">Transcriptional regulator, XRE family</fullName>
    </submittedName>
</protein>
<feature type="domain" description="HTH cro/C1-type" evidence="2">
    <location>
        <begin position="9"/>
        <end position="63"/>
    </location>
</feature>
<evidence type="ECO:0000313" key="4">
    <source>
        <dbReference type="Proteomes" id="UP000198356"/>
    </source>
</evidence>
<dbReference type="Pfam" id="PF01381">
    <property type="entry name" value="HTH_3"/>
    <property type="match status" value="1"/>
</dbReference>
<dbReference type="PANTHER" id="PTHR46558:SF4">
    <property type="entry name" value="DNA-BIDING PHAGE PROTEIN"/>
    <property type="match status" value="1"/>
</dbReference>
<evidence type="ECO:0000256" key="1">
    <source>
        <dbReference type="ARBA" id="ARBA00023125"/>
    </source>
</evidence>
<evidence type="ECO:0000313" key="3">
    <source>
        <dbReference type="EMBL" id="SNS27496.1"/>
    </source>
</evidence>
<dbReference type="AlphaFoldDB" id="A0A239D4Q3"/>
<dbReference type="PROSITE" id="PS50943">
    <property type="entry name" value="HTH_CROC1"/>
    <property type="match status" value="1"/>
</dbReference>
<proteinExistence type="predicted"/>
<accession>A0A239D4Q3</accession>
<dbReference type="EMBL" id="FZOU01000001">
    <property type="protein sequence ID" value="SNS27496.1"/>
    <property type="molecule type" value="Genomic_DNA"/>
</dbReference>
<evidence type="ECO:0000259" key="2">
    <source>
        <dbReference type="PROSITE" id="PS50943"/>
    </source>
</evidence>
<dbReference type="InterPro" id="IPR010982">
    <property type="entry name" value="Lambda_DNA-bd_dom_sf"/>
</dbReference>